<sequence length="99" mass="10938">MRMAPGTKLDAVQHTNVAFEVDEIDRHTRSGWSVLVRGLAEEVTPAHREELVAHTKGTGLTTWAPGEHGHWVRLIPQAISGRRIVPGELPPPFENAAYL</sequence>
<evidence type="ECO:0008006" key="3">
    <source>
        <dbReference type="Google" id="ProtNLM"/>
    </source>
</evidence>
<evidence type="ECO:0000313" key="2">
    <source>
        <dbReference type="Proteomes" id="UP001499967"/>
    </source>
</evidence>
<protein>
    <recommendedName>
        <fullName evidence="3">Pyridoxamine 5'-phosphate oxidase-like protein</fullName>
    </recommendedName>
</protein>
<evidence type="ECO:0000313" key="1">
    <source>
        <dbReference type="EMBL" id="GAA0926210.1"/>
    </source>
</evidence>
<gene>
    <name evidence="1" type="ORF">GCM10009559_11250</name>
</gene>
<dbReference type="InterPro" id="IPR012349">
    <property type="entry name" value="Split_barrel_FMN-bd"/>
</dbReference>
<organism evidence="1 2">
    <name type="scientific">Pseudonocardia zijingensis</name>
    <dbReference type="NCBI Taxonomy" id="153376"/>
    <lineage>
        <taxon>Bacteria</taxon>
        <taxon>Bacillati</taxon>
        <taxon>Actinomycetota</taxon>
        <taxon>Actinomycetes</taxon>
        <taxon>Pseudonocardiales</taxon>
        <taxon>Pseudonocardiaceae</taxon>
        <taxon>Pseudonocardia</taxon>
    </lineage>
</organism>
<dbReference type="InterPro" id="IPR024747">
    <property type="entry name" value="Pyridox_Oxase-rel"/>
</dbReference>
<proteinExistence type="predicted"/>
<dbReference type="Gene3D" id="2.30.110.10">
    <property type="entry name" value="Electron Transport, Fmn-binding Protein, Chain A"/>
    <property type="match status" value="1"/>
</dbReference>
<accession>A0ABN1PCK9</accession>
<reference evidence="1 2" key="1">
    <citation type="journal article" date="2019" name="Int. J. Syst. Evol. Microbiol.">
        <title>The Global Catalogue of Microorganisms (GCM) 10K type strain sequencing project: providing services to taxonomists for standard genome sequencing and annotation.</title>
        <authorList>
            <consortium name="The Broad Institute Genomics Platform"/>
            <consortium name="The Broad Institute Genome Sequencing Center for Infectious Disease"/>
            <person name="Wu L."/>
            <person name="Ma J."/>
        </authorList>
    </citation>
    <scope>NUCLEOTIDE SEQUENCE [LARGE SCALE GENOMIC DNA]</scope>
    <source>
        <strain evidence="1 2">JCM 11117</strain>
    </source>
</reference>
<dbReference type="SUPFAM" id="SSF50475">
    <property type="entry name" value="FMN-binding split barrel"/>
    <property type="match status" value="1"/>
</dbReference>
<comment type="caution">
    <text evidence="1">The sequence shown here is derived from an EMBL/GenBank/DDBJ whole genome shotgun (WGS) entry which is preliminary data.</text>
</comment>
<dbReference type="EMBL" id="BAAAHP010000031">
    <property type="protein sequence ID" value="GAA0926210.1"/>
    <property type="molecule type" value="Genomic_DNA"/>
</dbReference>
<dbReference type="Proteomes" id="UP001499967">
    <property type="component" value="Unassembled WGS sequence"/>
</dbReference>
<keyword evidence="2" id="KW-1185">Reference proteome</keyword>
<dbReference type="Pfam" id="PF12900">
    <property type="entry name" value="Pyridox_ox_2"/>
    <property type="match status" value="1"/>
</dbReference>
<name>A0ABN1PCK9_9PSEU</name>